<name>A0A176VKK2_MARPO</name>
<proteinExistence type="predicted"/>
<evidence type="ECO:0000313" key="2">
    <source>
        <dbReference type="Proteomes" id="UP000077202"/>
    </source>
</evidence>
<reference evidence="1" key="1">
    <citation type="submission" date="2016-03" db="EMBL/GenBank/DDBJ databases">
        <title>Mechanisms controlling the formation of the plant cell surface in tip-growing cells are functionally conserved among land plants.</title>
        <authorList>
            <person name="Honkanen S."/>
            <person name="Jones V.A."/>
            <person name="Morieri G."/>
            <person name="Champion C."/>
            <person name="Hetherington A.J."/>
            <person name="Kelly S."/>
            <person name="Saint-Marcoux D."/>
            <person name="Proust H."/>
            <person name="Prescott H."/>
            <person name="Dolan L."/>
        </authorList>
    </citation>
    <scope>NUCLEOTIDE SEQUENCE [LARGE SCALE GENOMIC DNA]</scope>
    <source>
        <tissue evidence="1">Whole gametophyte</tissue>
    </source>
</reference>
<keyword evidence="2" id="KW-1185">Reference proteome</keyword>
<sequence>MGLFNLTSDDQVLLIRETRRAYRAVQKTCSPGKVSTMAPDVVAHLYTFKWCPALPATKRCLGLCGEPILASISTQSNFKGQSKDPDAQSRSRRTEYLAKLLSWITIQFPPMLDRSLITILPKLPTEETESYHGRGLLYPLFPVPHSALAISLHKNRTERKQGLAQAVPSVSGIGAI</sequence>
<organism evidence="1 2">
    <name type="scientific">Marchantia polymorpha subsp. ruderalis</name>
    <dbReference type="NCBI Taxonomy" id="1480154"/>
    <lineage>
        <taxon>Eukaryota</taxon>
        <taxon>Viridiplantae</taxon>
        <taxon>Streptophyta</taxon>
        <taxon>Embryophyta</taxon>
        <taxon>Marchantiophyta</taxon>
        <taxon>Marchantiopsida</taxon>
        <taxon>Marchantiidae</taxon>
        <taxon>Marchantiales</taxon>
        <taxon>Marchantiaceae</taxon>
        <taxon>Marchantia</taxon>
    </lineage>
</organism>
<dbReference type="EMBL" id="LVLJ01003561">
    <property type="protein sequence ID" value="OAE20923.1"/>
    <property type="molecule type" value="Genomic_DNA"/>
</dbReference>
<gene>
    <name evidence="1" type="ORF">AXG93_3256s1700</name>
</gene>
<accession>A0A176VKK2</accession>
<dbReference type="AlphaFoldDB" id="A0A176VKK2"/>
<protein>
    <submittedName>
        <fullName evidence="1">Uncharacterized protein</fullName>
    </submittedName>
</protein>
<comment type="caution">
    <text evidence="1">The sequence shown here is derived from an EMBL/GenBank/DDBJ whole genome shotgun (WGS) entry which is preliminary data.</text>
</comment>
<evidence type="ECO:0000313" key="1">
    <source>
        <dbReference type="EMBL" id="OAE20923.1"/>
    </source>
</evidence>
<dbReference type="Proteomes" id="UP000077202">
    <property type="component" value="Unassembled WGS sequence"/>
</dbReference>